<evidence type="ECO:0000313" key="3">
    <source>
        <dbReference type="Proteomes" id="UP000653305"/>
    </source>
</evidence>
<evidence type="ECO:0000313" key="2">
    <source>
        <dbReference type="EMBL" id="GFP96726.1"/>
    </source>
</evidence>
<organism evidence="2 3">
    <name type="scientific">Phtheirospermum japonicum</name>
    <dbReference type="NCBI Taxonomy" id="374723"/>
    <lineage>
        <taxon>Eukaryota</taxon>
        <taxon>Viridiplantae</taxon>
        <taxon>Streptophyta</taxon>
        <taxon>Embryophyta</taxon>
        <taxon>Tracheophyta</taxon>
        <taxon>Spermatophyta</taxon>
        <taxon>Magnoliopsida</taxon>
        <taxon>eudicotyledons</taxon>
        <taxon>Gunneridae</taxon>
        <taxon>Pentapetalae</taxon>
        <taxon>asterids</taxon>
        <taxon>lamiids</taxon>
        <taxon>Lamiales</taxon>
        <taxon>Orobanchaceae</taxon>
        <taxon>Orobanchaceae incertae sedis</taxon>
        <taxon>Phtheirospermum</taxon>
    </lineage>
</organism>
<accession>A0A830CC07</accession>
<sequence>MGGRDSSAPRQDGSSLAGHVRHRPRGGAGLRPPGLQAERRKGPTEFPALTSSRQETC</sequence>
<keyword evidence="3" id="KW-1185">Reference proteome</keyword>
<feature type="region of interest" description="Disordered" evidence="1">
    <location>
        <begin position="1"/>
        <end position="57"/>
    </location>
</feature>
<dbReference type="AlphaFoldDB" id="A0A830CC07"/>
<protein>
    <submittedName>
        <fullName evidence="2">Ethylene-responsive transcription factor erf055</fullName>
    </submittedName>
</protein>
<dbReference type="EMBL" id="BMAC01000453">
    <property type="protein sequence ID" value="GFP96726.1"/>
    <property type="molecule type" value="Genomic_DNA"/>
</dbReference>
<dbReference type="Proteomes" id="UP000653305">
    <property type="component" value="Unassembled WGS sequence"/>
</dbReference>
<proteinExistence type="predicted"/>
<name>A0A830CC07_9LAMI</name>
<evidence type="ECO:0000256" key="1">
    <source>
        <dbReference type="SAM" id="MobiDB-lite"/>
    </source>
</evidence>
<gene>
    <name evidence="2" type="ORF">PHJA_001816700</name>
</gene>
<comment type="caution">
    <text evidence="2">The sequence shown here is derived from an EMBL/GenBank/DDBJ whole genome shotgun (WGS) entry which is preliminary data.</text>
</comment>
<reference evidence="2" key="1">
    <citation type="submission" date="2020-07" db="EMBL/GenBank/DDBJ databases">
        <title>Ethylene signaling mediates host invasion by parasitic plants.</title>
        <authorList>
            <person name="Yoshida S."/>
        </authorList>
    </citation>
    <scope>NUCLEOTIDE SEQUENCE</scope>
    <source>
        <strain evidence="2">Okayama</strain>
    </source>
</reference>